<feature type="transmembrane region" description="Helical" evidence="1">
    <location>
        <begin position="44"/>
        <end position="62"/>
    </location>
</feature>
<evidence type="ECO:0000256" key="1">
    <source>
        <dbReference type="SAM" id="Phobius"/>
    </source>
</evidence>
<organism evidence="2 3">
    <name type="scientific">Bosea caraganae</name>
    <dbReference type="NCBI Taxonomy" id="2763117"/>
    <lineage>
        <taxon>Bacteria</taxon>
        <taxon>Pseudomonadati</taxon>
        <taxon>Pseudomonadota</taxon>
        <taxon>Alphaproteobacteria</taxon>
        <taxon>Hyphomicrobiales</taxon>
        <taxon>Boseaceae</taxon>
        <taxon>Bosea</taxon>
    </lineage>
</organism>
<evidence type="ECO:0000313" key="2">
    <source>
        <dbReference type="EMBL" id="RDJ29468.1"/>
    </source>
</evidence>
<protein>
    <submittedName>
        <fullName evidence="2">Uncharacterized protein</fullName>
    </submittedName>
</protein>
<dbReference type="RefSeq" id="WP_114827586.1">
    <property type="nucleotide sequence ID" value="NZ_QQTO01000019.1"/>
</dbReference>
<gene>
    <name evidence="2" type="ORF">DWE98_02650</name>
</gene>
<dbReference type="OrthoDB" id="8162745at2"/>
<keyword evidence="1" id="KW-0812">Transmembrane</keyword>
<dbReference type="Proteomes" id="UP000255207">
    <property type="component" value="Unassembled WGS sequence"/>
</dbReference>
<name>A0A370LC54_9HYPH</name>
<dbReference type="AlphaFoldDB" id="A0A370LC54"/>
<reference evidence="3" key="1">
    <citation type="submission" date="2018-07" db="EMBL/GenBank/DDBJ databases">
        <authorList>
            <person name="Safronova V.I."/>
            <person name="Chirak E.R."/>
            <person name="Sazanova A.L."/>
        </authorList>
    </citation>
    <scope>NUCLEOTIDE SEQUENCE [LARGE SCALE GENOMIC DNA]</scope>
    <source>
        <strain evidence="3">RCAM04685</strain>
    </source>
</reference>
<accession>A0A370LC54</accession>
<keyword evidence="1" id="KW-1133">Transmembrane helix</keyword>
<feature type="transmembrane region" description="Helical" evidence="1">
    <location>
        <begin position="20"/>
        <end position="38"/>
    </location>
</feature>
<proteinExistence type="predicted"/>
<dbReference type="EMBL" id="QQTP01000001">
    <property type="protein sequence ID" value="RDJ29468.1"/>
    <property type="molecule type" value="Genomic_DNA"/>
</dbReference>
<evidence type="ECO:0000313" key="3">
    <source>
        <dbReference type="Proteomes" id="UP000255207"/>
    </source>
</evidence>
<comment type="caution">
    <text evidence="2">The sequence shown here is derived from an EMBL/GenBank/DDBJ whole genome shotgun (WGS) entry which is preliminary data.</text>
</comment>
<keyword evidence="1" id="KW-0472">Membrane</keyword>
<sequence>MIRVNLYEQLSGQRRAMPRWASWLTMAASVVVGLALFLLAASLALILIPVALGLGAFAAWRLRSKLKAAGIDPRNPFGAPRQGNAHVDVIDAEYRVIEPGEPPRR</sequence>
<keyword evidence="3" id="KW-1185">Reference proteome</keyword>